<reference evidence="1" key="1">
    <citation type="submission" date="2024-05" db="EMBL/GenBank/DDBJ databases">
        <title>Metabacillus sp. nov., isolated from the rhizosphere soil of tomato plants.</title>
        <authorList>
            <person name="Ma R."/>
        </authorList>
    </citation>
    <scope>NUCLEOTIDE SEQUENCE</scope>
    <source>
        <strain evidence="1">DBTR6</strain>
    </source>
</reference>
<name>A0ABS7UVA0_9BACI</name>
<evidence type="ECO:0000313" key="1">
    <source>
        <dbReference type="EMBL" id="MBZ5752235.1"/>
    </source>
</evidence>
<proteinExistence type="predicted"/>
<protein>
    <submittedName>
        <fullName evidence="1">Tn3 family transposase</fullName>
    </submittedName>
</protein>
<accession>A0ABS7UVA0</accession>
<comment type="caution">
    <text evidence="1">The sequence shown here is derived from an EMBL/GenBank/DDBJ whole genome shotgun (WGS) entry which is preliminary data.</text>
</comment>
<keyword evidence="2" id="KW-1185">Reference proteome</keyword>
<organism evidence="1 2">
    <name type="scientific">Metabacillus rhizolycopersici</name>
    <dbReference type="NCBI Taxonomy" id="2875709"/>
    <lineage>
        <taxon>Bacteria</taxon>
        <taxon>Bacillati</taxon>
        <taxon>Bacillota</taxon>
        <taxon>Bacilli</taxon>
        <taxon>Bacillales</taxon>
        <taxon>Bacillaceae</taxon>
        <taxon>Metabacillus</taxon>
    </lineage>
</organism>
<dbReference type="EMBL" id="JAIQUM010000050">
    <property type="protein sequence ID" value="MBZ5752235.1"/>
    <property type="molecule type" value="Genomic_DNA"/>
</dbReference>
<dbReference type="Proteomes" id="UP001165287">
    <property type="component" value="Unassembled WGS sequence"/>
</dbReference>
<sequence length="51" mass="5744">MEASNECDYNLLKGKIHIKVIQENYEVVLWLAHSIRKGTASASPSLRSLQT</sequence>
<gene>
    <name evidence="1" type="ORF">K9V48_18750</name>
</gene>
<evidence type="ECO:0000313" key="2">
    <source>
        <dbReference type="Proteomes" id="UP001165287"/>
    </source>
</evidence>